<dbReference type="Proteomes" id="UP001429601">
    <property type="component" value="Unassembled WGS sequence"/>
</dbReference>
<sequence length="87" mass="9368">MGTSLNKPNCQTLAERAWELARVANQLIADIESDLNAPGDAAFRAKDAFDALNAAHLALLDAQREQAVRHYSRMAVESCWDAIGGAA</sequence>
<comment type="caution">
    <text evidence="1">The sequence shown here is derived from an EMBL/GenBank/DDBJ whole genome shotgun (WGS) entry which is preliminary data.</text>
</comment>
<accession>A0ABX0Q9R2</accession>
<organism evidence="1 2">
    <name type="scientific">Luteibacter jiangsuensis</name>
    <dbReference type="NCBI Taxonomy" id="637577"/>
    <lineage>
        <taxon>Bacteria</taxon>
        <taxon>Pseudomonadati</taxon>
        <taxon>Pseudomonadota</taxon>
        <taxon>Gammaproteobacteria</taxon>
        <taxon>Lysobacterales</taxon>
        <taxon>Rhodanobacteraceae</taxon>
        <taxon>Luteibacter</taxon>
    </lineage>
</organism>
<gene>
    <name evidence="1" type="ORF">HBF26_17125</name>
</gene>
<reference evidence="1 2" key="1">
    <citation type="journal article" date="2011" name="Curr. Microbiol.">
        <title>Luteibacter jiangsuensis sp. nov.: a methamidophos-degrading bacterium isolated from a methamidophos-manufacturing factory.</title>
        <authorList>
            <person name="Wang L."/>
            <person name="Wang G.L."/>
            <person name="Li S.P."/>
            <person name="Jiang J.D."/>
        </authorList>
    </citation>
    <scope>NUCLEOTIDE SEQUENCE [LARGE SCALE GENOMIC DNA]</scope>
    <source>
        <strain evidence="1 2">CGMCC 1.10133</strain>
    </source>
</reference>
<evidence type="ECO:0000313" key="1">
    <source>
        <dbReference type="EMBL" id="NID06620.1"/>
    </source>
</evidence>
<keyword evidence="2" id="KW-1185">Reference proteome</keyword>
<dbReference type="RefSeq" id="WP_167129185.1">
    <property type="nucleotide sequence ID" value="NZ_JAAQQR010000010.1"/>
</dbReference>
<name>A0ABX0Q9R2_9GAMM</name>
<protein>
    <submittedName>
        <fullName evidence="1">Uncharacterized protein</fullName>
    </submittedName>
</protein>
<dbReference type="EMBL" id="JAAQQR010000010">
    <property type="protein sequence ID" value="NID06620.1"/>
    <property type="molecule type" value="Genomic_DNA"/>
</dbReference>
<evidence type="ECO:0000313" key="2">
    <source>
        <dbReference type="Proteomes" id="UP001429601"/>
    </source>
</evidence>
<proteinExistence type="predicted"/>